<dbReference type="Pfam" id="PF09446">
    <property type="entry name" value="VMA21"/>
    <property type="match status" value="1"/>
</dbReference>
<feature type="transmembrane region" description="Helical" evidence="8">
    <location>
        <begin position="686"/>
        <end position="710"/>
    </location>
</feature>
<dbReference type="AlphaFoldDB" id="A0AAF5DGF0"/>
<feature type="region of interest" description="Disordered" evidence="7">
    <location>
        <begin position="561"/>
        <end position="639"/>
    </location>
</feature>
<evidence type="ECO:0000256" key="2">
    <source>
        <dbReference type="ARBA" id="ARBA00022824"/>
    </source>
</evidence>
<feature type="compositionally biased region" description="Basic and acidic residues" evidence="7">
    <location>
        <begin position="580"/>
        <end position="604"/>
    </location>
</feature>
<name>A0AAF5DGF0_STRER</name>
<reference evidence="10" key="1">
    <citation type="submission" date="2024-02" db="UniProtKB">
        <authorList>
            <consortium name="WormBaseParasite"/>
        </authorList>
    </citation>
    <scope>IDENTIFICATION</scope>
</reference>
<keyword evidence="1 8" id="KW-0812">Transmembrane</keyword>
<keyword evidence="4 8" id="KW-0472">Membrane</keyword>
<dbReference type="WBParaSite" id="TCONS_00012042.p1">
    <property type="protein sequence ID" value="TCONS_00012042.p1"/>
    <property type="gene ID" value="XLOC_007297"/>
</dbReference>
<evidence type="ECO:0000313" key="9">
    <source>
        <dbReference type="Proteomes" id="UP000035681"/>
    </source>
</evidence>
<feature type="transmembrane region" description="Helical" evidence="8">
    <location>
        <begin position="652"/>
        <end position="674"/>
    </location>
</feature>
<evidence type="ECO:0000256" key="6">
    <source>
        <dbReference type="SAM" id="Coils"/>
    </source>
</evidence>
<keyword evidence="5" id="KW-0968">Cytoplasmic vesicle</keyword>
<proteinExistence type="predicted"/>
<accession>A0AAF5DGF0</accession>
<keyword evidence="6" id="KW-0175">Coiled coil</keyword>
<evidence type="ECO:0000256" key="1">
    <source>
        <dbReference type="ARBA" id="ARBA00022692"/>
    </source>
</evidence>
<keyword evidence="2" id="KW-0256">Endoplasmic reticulum</keyword>
<dbReference type="InterPro" id="IPR019013">
    <property type="entry name" value="Vma21"/>
</dbReference>
<evidence type="ECO:0000313" key="10">
    <source>
        <dbReference type="WBParaSite" id="TCONS_00012042.p1"/>
    </source>
</evidence>
<evidence type="ECO:0000256" key="7">
    <source>
        <dbReference type="SAM" id="MobiDB-lite"/>
    </source>
</evidence>
<evidence type="ECO:0000256" key="5">
    <source>
        <dbReference type="ARBA" id="ARBA00023329"/>
    </source>
</evidence>
<keyword evidence="9" id="KW-1185">Reference proteome</keyword>
<feature type="compositionally biased region" description="Acidic residues" evidence="7">
    <location>
        <begin position="605"/>
        <end position="636"/>
    </location>
</feature>
<protein>
    <submittedName>
        <fullName evidence="10">Vacuolar ATPase assembly integral membrane protein VMA21 homolog</fullName>
    </submittedName>
</protein>
<evidence type="ECO:0000256" key="4">
    <source>
        <dbReference type="ARBA" id="ARBA00023136"/>
    </source>
</evidence>
<dbReference type="Proteomes" id="UP000035681">
    <property type="component" value="Unplaced"/>
</dbReference>
<dbReference type="GO" id="GO:0070072">
    <property type="term" value="P:vacuolar proton-transporting V-type ATPase complex assembly"/>
    <property type="evidence" value="ECO:0007669"/>
    <property type="project" value="InterPro"/>
</dbReference>
<dbReference type="GO" id="GO:0031410">
    <property type="term" value="C:cytoplasmic vesicle"/>
    <property type="evidence" value="ECO:0007669"/>
    <property type="project" value="UniProtKB-KW"/>
</dbReference>
<organism evidence="9 10">
    <name type="scientific">Strongyloides stercoralis</name>
    <name type="common">Threadworm</name>
    <dbReference type="NCBI Taxonomy" id="6248"/>
    <lineage>
        <taxon>Eukaryota</taxon>
        <taxon>Metazoa</taxon>
        <taxon>Ecdysozoa</taxon>
        <taxon>Nematoda</taxon>
        <taxon>Chromadorea</taxon>
        <taxon>Rhabditida</taxon>
        <taxon>Tylenchina</taxon>
        <taxon>Panagrolaimomorpha</taxon>
        <taxon>Strongyloidoidea</taxon>
        <taxon>Strongyloididae</taxon>
        <taxon>Strongyloides</taxon>
    </lineage>
</organism>
<feature type="coiled-coil region" evidence="6">
    <location>
        <begin position="333"/>
        <end position="360"/>
    </location>
</feature>
<keyword evidence="3 8" id="KW-1133">Transmembrane helix</keyword>
<evidence type="ECO:0000256" key="8">
    <source>
        <dbReference type="SAM" id="Phobius"/>
    </source>
</evidence>
<evidence type="ECO:0000256" key="3">
    <source>
        <dbReference type="ARBA" id="ARBA00022989"/>
    </source>
</evidence>
<sequence length="726" mass="85346">KMEKLLEQVEKVIESSNELDNLNDVIKESISTRQDDLISTIVFESGFCDVTRRLENLSENVIFINSSDQMFDTPTFVKFLLKNINDIYSSSCKCIKDLKNLNITDDRTKELYIIIKHTEAFSSVTIDKIISTLYEVKLPVILICCVSTNRNSLFVKCSRSNYLLLDIKYASINSPEIIFDRIWSKIQLEKNINFIFDHEIINKSKETFFNYSHSIKDIQKYLELSISFHFNKVKNSHVISDNFNNFSIYKNAFVDTLMLLHEMTKRYYSEKSIWYLYSLICTDKNLFDTTNESEFCRWLSIWNVWGKEKYIEFLERIKIILSIDEFKNLFDEVEVLLTKLNTLDERIEDLKKQQMELNSIKSSKIKKGSNKNKGHVNKDERQKALKDRIEQRNNCDLFSKDKKDVFTFLSTFFKTIFNHLFDTTDFPYNFIRYVPIIQKLANPSSDYFIDVDLNHLLNNSDQYCCSNTTDTLDVPLSYRILQSLSNVHTKNFVSIEKWKQTFINDCSSDDKADVRFKKTFKILKQLGIFKEANENNSGKVVVLYHSYLLLNEILEPVKRQDSLTDSEVEIVNPEDCTEIGNKEQKNKDNDLSEENKEKSEHNTEDEKEDTEDDTCGEEESVSDDEEENDNETETDEDKWYGSDSRKKALNNLVYYSILMFVFPLLSMYLSYQFIFIDYFHYDTDTAAMYSGLVALSIVYAVIISFIWEAYKEEKEAEVRKKILKSD</sequence>